<organism evidence="7 8">
    <name type="scientific">Halothermothrix orenii (strain H 168 / OCM 544 / DSM 9562)</name>
    <dbReference type="NCBI Taxonomy" id="373903"/>
    <lineage>
        <taxon>Bacteria</taxon>
        <taxon>Bacillati</taxon>
        <taxon>Bacillota</taxon>
        <taxon>Clostridia</taxon>
        <taxon>Halanaerobiales</taxon>
        <taxon>Halothermotrichaceae</taxon>
        <taxon>Halothermothrix</taxon>
    </lineage>
</organism>
<dbReference type="OrthoDB" id="9811543at2"/>
<dbReference type="PROSITE" id="PS51128">
    <property type="entry name" value="ZF_DKSA_2"/>
    <property type="match status" value="1"/>
</dbReference>
<feature type="region of interest" description="Disordered" evidence="5">
    <location>
        <begin position="36"/>
        <end position="62"/>
    </location>
</feature>
<evidence type="ECO:0000313" key="7">
    <source>
        <dbReference type="EMBL" id="ACL69686.1"/>
    </source>
</evidence>
<evidence type="ECO:0000256" key="2">
    <source>
        <dbReference type="ARBA" id="ARBA00022771"/>
    </source>
</evidence>
<dbReference type="InterPro" id="IPR037187">
    <property type="entry name" value="DnaK_N"/>
</dbReference>
<keyword evidence="1" id="KW-0479">Metal-binding</keyword>
<dbReference type="PROSITE" id="PS01102">
    <property type="entry name" value="ZF_DKSA_1"/>
    <property type="match status" value="1"/>
</dbReference>
<feature type="domain" description="Zinc finger DksA/TraR C4-type" evidence="6">
    <location>
        <begin position="86"/>
        <end position="120"/>
    </location>
</feature>
<evidence type="ECO:0000259" key="6">
    <source>
        <dbReference type="Pfam" id="PF01258"/>
    </source>
</evidence>
<dbReference type="AlphaFoldDB" id="B8CWL7"/>
<dbReference type="SUPFAM" id="SSF109635">
    <property type="entry name" value="DnaK suppressor protein DksA, alpha-hairpin domain"/>
    <property type="match status" value="1"/>
</dbReference>
<dbReference type="RefSeq" id="WP_012635873.1">
    <property type="nucleotide sequence ID" value="NC_011899.1"/>
</dbReference>
<reference evidence="7 8" key="1">
    <citation type="journal article" date="2009" name="PLoS ONE">
        <title>Genome analysis of the anaerobic thermohalophilic bacterium Halothermothrix orenii.</title>
        <authorList>
            <person name="Mavromatis K."/>
            <person name="Ivanova N."/>
            <person name="Anderson I."/>
            <person name="Lykidis A."/>
            <person name="Hooper S.D."/>
            <person name="Sun H."/>
            <person name="Kunin V."/>
            <person name="Lapidus A."/>
            <person name="Hugenholtz P."/>
            <person name="Patel B."/>
            <person name="Kyrpides N.C."/>
        </authorList>
    </citation>
    <scope>NUCLEOTIDE SEQUENCE [LARGE SCALE GENOMIC DNA]</scope>
    <source>
        <strain evidence="8">H 168 / OCM 544 / DSM 9562</strain>
    </source>
</reference>
<name>B8CWL7_HALOH</name>
<keyword evidence="8" id="KW-1185">Reference proteome</keyword>
<dbReference type="Proteomes" id="UP000000719">
    <property type="component" value="Chromosome"/>
</dbReference>
<dbReference type="PANTHER" id="PTHR33823:SF4">
    <property type="entry name" value="GENERAL STRESS PROTEIN 16O"/>
    <property type="match status" value="1"/>
</dbReference>
<feature type="region of interest" description="Disordered" evidence="5">
    <location>
        <begin position="164"/>
        <end position="228"/>
    </location>
</feature>
<dbReference type="STRING" id="373903.Hore_09300"/>
<dbReference type="NCBIfam" id="TIGR02890">
    <property type="entry name" value="bacill_yteA"/>
    <property type="match status" value="1"/>
</dbReference>
<dbReference type="eggNOG" id="COG1734">
    <property type="taxonomic scope" value="Bacteria"/>
</dbReference>
<dbReference type="InterPro" id="IPR020458">
    <property type="entry name" value="Znf_DskA_TraR_CS"/>
</dbReference>
<evidence type="ECO:0000256" key="1">
    <source>
        <dbReference type="ARBA" id="ARBA00022723"/>
    </source>
</evidence>
<dbReference type="GO" id="GO:0008270">
    <property type="term" value="F:zinc ion binding"/>
    <property type="evidence" value="ECO:0007669"/>
    <property type="project" value="UniProtKB-KW"/>
</dbReference>
<feature type="compositionally biased region" description="Acidic residues" evidence="5">
    <location>
        <begin position="200"/>
        <end position="211"/>
    </location>
</feature>
<feature type="zinc finger region" description="dksA C4-type" evidence="4">
    <location>
        <begin position="91"/>
        <end position="115"/>
    </location>
</feature>
<accession>B8CWL7</accession>
<feature type="compositionally biased region" description="Basic and acidic residues" evidence="5">
    <location>
        <begin position="212"/>
        <end position="228"/>
    </location>
</feature>
<evidence type="ECO:0000256" key="4">
    <source>
        <dbReference type="PROSITE-ProRule" id="PRU00510"/>
    </source>
</evidence>
<dbReference type="EMBL" id="CP001098">
    <property type="protein sequence ID" value="ACL69686.1"/>
    <property type="molecule type" value="Genomic_DNA"/>
</dbReference>
<proteinExistence type="predicted"/>
<evidence type="ECO:0000256" key="3">
    <source>
        <dbReference type="ARBA" id="ARBA00022833"/>
    </source>
</evidence>
<gene>
    <name evidence="7" type="ordered locus">Hore_09300</name>
</gene>
<keyword evidence="2" id="KW-0863">Zinc-finger</keyword>
<sequence>MDRTKEKKYRQLLINEKNSLLHELKHFSDDEFASVKDSTGELSSYDNHPADQGSNTYDREKDRGLRDNAQVLLNKVENALNRLEEGNYGLCEKCGQEIREERLETIPYATLCERCQAKEEGKDYNRDRPLEEENLTPPFGRGFYDETNYNAYDAEDTWQDVAQYGTSNTPQDVPEETSGTGAEAYIDSEETVGSVGFEDSIIDDEADNLEEASEKESTFTGEKGKDKK</sequence>
<dbReference type="SUPFAM" id="SSF57716">
    <property type="entry name" value="Glucocorticoid receptor-like (DNA-binding domain)"/>
    <property type="match status" value="1"/>
</dbReference>
<keyword evidence="3" id="KW-0862">Zinc</keyword>
<dbReference type="HOGENOM" id="CLU_043144_1_0_9"/>
<dbReference type="Pfam" id="PF01258">
    <property type="entry name" value="zf-dskA_traR"/>
    <property type="match status" value="1"/>
</dbReference>
<feature type="compositionally biased region" description="Polar residues" evidence="5">
    <location>
        <begin position="36"/>
        <end position="56"/>
    </location>
</feature>
<protein>
    <submittedName>
        <fullName evidence="7">Transcriptional regulator, TraR/DksA family</fullName>
    </submittedName>
</protein>
<evidence type="ECO:0000313" key="8">
    <source>
        <dbReference type="Proteomes" id="UP000000719"/>
    </source>
</evidence>
<dbReference type="InterPro" id="IPR014240">
    <property type="entry name" value="YteA"/>
</dbReference>
<dbReference type="KEGG" id="hor:Hore_09300"/>
<dbReference type="PANTHER" id="PTHR33823">
    <property type="entry name" value="RNA POLYMERASE-BINDING TRANSCRIPTION FACTOR DKSA-RELATED"/>
    <property type="match status" value="1"/>
</dbReference>
<dbReference type="Gene3D" id="1.20.120.910">
    <property type="entry name" value="DksA, coiled-coil domain"/>
    <property type="match status" value="1"/>
</dbReference>
<dbReference type="InterPro" id="IPR000962">
    <property type="entry name" value="Znf_DskA_TraR"/>
</dbReference>
<evidence type="ECO:0000256" key="5">
    <source>
        <dbReference type="SAM" id="MobiDB-lite"/>
    </source>
</evidence>